<organism evidence="3 4">
    <name type="scientific">Atractosteus spatula</name>
    <name type="common">Alligator gar</name>
    <name type="synonym">Lepisosteus spatula</name>
    <dbReference type="NCBI Taxonomy" id="7917"/>
    <lineage>
        <taxon>Eukaryota</taxon>
        <taxon>Metazoa</taxon>
        <taxon>Chordata</taxon>
        <taxon>Craniata</taxon>
        <taxon>Vertebrata</taxon>
        <taxon>Euteleostomi</taxon>
        <taxon>Actinopterygii</taxon>
        <taxon>Neopterygii</taxon>
        <taxon>Holostei</taxon>
        <taxon>Semionotiformes</taxon>
        <taxon>Lepisosteidae</taxon>
        <taxon>Atractosteus</taxon>
    </lineage>
</organism>
<dbReference type="PROSITE" id="PS50188">
    <property type="entry name" value="B302_SPRY"/>
    <property type="match status" value="1"/>
</dbReference>
<dbReference type="FunFam" id="2.60.120.920:FF:000004">
    <property type="entry name" value="Butyrophilin subfamily 1 member A1"/>
    <property type="match status" value="1"/>
</dbReference>
<dbReference type="InterPro" id="IPR006574">
    <property type="entry name" value="PRY"/>
</dbReference>
<feature type="domain" description="B30.2/SPRY" evidence="2">
    <location>
        <begin position="137"/>
        <end position="330"/>
    </location>
</feature>
<dbReference type="InterPro" id="IPR001870">
    <property type="entry name" value="B30.2/SPRY"/>
</dbReference>
<keyword evidence="1" id="KW-0472">Membrane</keyword>
<keyword evidence="3" id="KW-0436">Ligase</keyword>
<dbReference type="InterPro" id="IPR050143">
    <property type="entry name" value="TRIM/RBCC"/>
</dbReference>
<dbReference type="CDD" id="cd13733">
    <property type="entry name" value="SPRY_PRY_C-I_1"/>
    <property type="match status" value="1"/>
</dbReference>
<dbReference type="GO" id="GO:0016874">
    <property type="term" value="F:ligase activity"/>
    <property type="evidence" value="ECO:0007669"/>
    <property type="project" value="UniProtKB-KW"/>
</dbReference>
<dbReference type="InterPro" id="IPR003877">
    <property type="entry name" value="SPRY_dom"/>
</dbReference>
<feature type="non-terminal residue" evidence="3">
    <location>
        <position position="1"/>
    </location>
</feature>
<sequence length="330" mass="37303">MPVGYFSGFARDGSANHPPQGPRKGALKTVRRHGSTRLKFDMVDLQVSSVRTASTSNPEDSWLKTNITMENLGPEGETWRGVAIAMIVVCLLLLGAIGVGVWYFLRGRDSIRKKSKETRDDLVFHNSAARDPKAEFHNSAAPNLKEWEWRKRMEVEVTLDPSTANCYLGLSEDGREVRWTGIRERLPENPERFDEYPCVLGAMSDVTRGRYWEVEVGDKRCWEVGVARPSVRRLGQLAPSPEEGFWVLSLWDGKKLQALTGSETPLENTPIPRTLGVYLDYEKMEVSFFDAETAAHIYTFQEKFSGEVCPFFSPGNNDEEPMRIVPARRA</sequence>
<feature type="non-terminal residue" evidence="3">
    <location>
        <position position="330"/>
    </location>
</feature>
<dbReference type="PANTHER" id="PTHR24103">
    <property type="entry name" value="E3 UBIQUITIN-PROTEIN LIGASE TRIM"/>
    <property type="match status" value="1"/>
</dbReference>
<dbReference type="Gene3D" id="2.60.120.920">
    <property type="match status" value="1"/>
</dbReference>
<feature type="transmembrane region" description="Helical" evidence="1">
    <location>
        <begin position="82"/>
        <end position="105"/>
    </location>
</feature>
<evidence type="ECO:0000313" key="4">
    <source>
        <dbReference type="Proteomes" id="UP000736164"/>
    </source>
</evidence>
<dbReference type="Proteomes" id="UP000736164">
    <property type="component" value="Unassembled WGS sequence"/>
</dbReference>
<dbReference type="SMART" id="SM00449">
    <property type="entry name" value="SPRY"/>
    <property type="match status" value="1"/>
</dbReference>
<evidence type="ECO:0000259" key="2">
    <source>
        <dbReference type="PROSITE" id="PS50188"/>
    </source>
</evidence>
<keyword evidence="1" id="KW-1133">Transmembrane helix</keyword>
<keyword evidence="1" id="KW-0812">Transmembrane</keyword>
<dbReference type="InterPro" id="IPR013320">
    <property type="entry name" value="ConA-like_dom_sf"/>
</dbReference>
<name>A0A8J7P1L0_ATRSP</name>
<accession>A0A8J7P1L0</accession>
<evidence type="ECO:0000313" key="3">
    <source>
        <dbReference type="EMBL" id="MBN3322258.1"/>
    </source>
</evidence>
<comment type="caution">
    <text evidence="3">The sequence shown here is derived from an EMBL/GenBank/DDBJ whole genome shotgun (WGS) entry which is preliminary data.</text>
</comment>
<dbReference type="SUPFAM" id="SSF49899">
    <property type="entry name" value="Concanavalin A-like lectins/glucanases"/>
    <property type="match status" value="1"/>
</dbReference>
<dbReference type="InterPro" id="IPR043136">
    <property type="entry name" value="B30.2/SPRY_sf"/>
</dbReference>
<dbReference type="SMART" id="SM00589">
    <property type="entry name" value="PRY"/>
    <property type="match status" value="1"/>
</dbReference>
<reference evidence="3" key="1">
    <citation type="journal article" date="2021" name="Cell">
        <title>Tracing the genetic footprints of vertebrate landing in non-teleost ray-finned fishes.</title>
        <authorList>
            <person name="Bi X."/>
            <person name="Wang K."/>
            <person name="Yang L."/>
            <person name="Pan H."/>
            <person name="Jiang H."/>
            <person name="Wei Q."/>
            <person name="Fang M."/>
            <person name="Yu H."/>
            <person name="Zhu C."/>
            <person name="Cai Y."/>
            <person name="He Y."/>
            <person name="Gan X."/>
            <person name="Zeng H."/>
            <person name="Yu D."/>
            <person name="Zhu Y."/>
            <person name="Jiang H."/>
            <person name="Qiu Q."/>
            <person name="Yang H."/>
            <person name="Zhang Y.E."/>
            <person name="Wang W."/>
            <person name="Zhu M."/>
            <person name="He S."/>
            <person name="Zhang G."/>
        </authorList>
    </citation>
    <scope>NUCLEOTIDE SEQUENCE</scope>
    <source>
        <strain evidence="3">Allg_001</strain>
    </source>
</reference>
<proteinExistence type="predicted"/>
<keyword evidence="4" id="KW-1185">Reference proteome</keyword>
<dbReference type="Pfam" id="PF13765">
    <property type="entry name" value="PRY"/>
    <property type="match status" value="1"/>
</dbReference>
<evidence type="ECO:0000256" key="1">
    <source>
        <dbReference type="SAM" id="Phobius"/>
    </source>
</evidence>
<gene>
    <name evidence="3" type="primary">Trim21_1</name>
    <name evidence="3" type="ORF">GTO95_0010452</name>
</gene>
<dbReference type="EMBL" id="JAAWVO010059437">
    <property type="protein sequence ID" value="MBN3322258.1"/>
    <property type="molecule type" value="Genomic_DNA"/>
</dbReference>
<dbReference type="InterPro" id="IPR003879">
    <property type="entry name" value="Butyrophylin_SPRY"/>
</dbReference>
<protein>
    <submittedName>
        <fullName evidence="3">RO52 ligase</fullName>
    </submittedName>
</protein>
<dbReference type="Pfam" id="PF00622">
    <property type="entry name" value="SPRY"/>
    <property type="match status" value="1"/>
</dbReference>
<dbReference type="PRINTS" id="PR01407">
    <property type="entry name" value="BUTYPHLNCDUF"/>
</dbReference>
<dbReference type="AlphaFoldDB" id="A0A8J7P1L0"/>